<dbReference type="eggNOG" id="COG1960">
    <property type="taxonomic scope" value="Bacteria"/>
</dbReference>
<dbReference type="AlphaFoldDB" id="D7C6M2"/>
<dbReference type="Pfam" id="PF00441">
    <property type="entry name" value="Acyl-CoA_dh_1"/>
    <property type="match status" value="1"/>
</dbReference>
<keyword evidence="4" id="KW-1185">Reference proteome</keyword>
<dbReference type="Gene3D" id="1.20.140.10">
    <property type="entry name" value="Butyryl-CoA Dehydrogenase, subunit A, domain 3"/>
    <property type="match status" value="1"/>
</dbReference>
<dbReference type="InterPro" id="IPR036250">
    <property type="entry name" value="AcylCo_DH-like_C"/>
</dbReference>
<dbReference type="SUPFAM" id="SSF47203">
    <property type="entry name" value="Acyl-CoA dehydrogenase C-terminal domain-like"/>
    <property type="match status" value="1"/>
</dbReference>
<evidence type="ECO:0000313" key="4">
    <source>
        <dbReference type="Proteomes" id="UP000000377"/>
    </source>
</evidence>
<protein>
    <recommendedName>
        <fullName evidence="2">Acyl-CoA dehydrogenase/oxidase C-terminal domain-containing protein</fullName>
    </recommendedName>
</protein>
<dbReference type="HOGENOM" id="CLU_1382556_0_0_11"/>
<reference evidence="3 4" key="1">
    <citation type="journal article" date="2010" name="J. Bacteriol.">
        <title>Genome sequence of the milbemycin-producing bacterium Streptomyces bingchenggensis.</title>
        <authorList>
            <person name="Wang X.J."/>
            <person name="Yan Y.J."/>
            <person name="Zhang B."/>
            <person name="An J."/>
            <person name="Wang J.J."/>
            <person name="Tian J."/>
            <person name="Jiang L."/>
            <person name="Chen Y.H."/>
            <person name="Huang S.X."/>
            <person name="Yin M."/>
            <person name="Zhang J."/>
            <person name="Gao A.L."/>
            <person name="Liu C.X."/>
            <person name="Zhu Z.X."/>
            <person name="Xiang W.S."/>
        </authorList>
    </citation>
    <scope>NUCLEOTIDE SEQUENCE [LARGE SCALE GENOMIC DNA]</scope>
    <source>
        <strain evidence="3 4">BCW-1</strain>
    </source>
</reference>
<dbReference type="InterPro" id="IPR009075">
    <property type="entry name" value="AcylCo_DH/oxidase_C"/>
</dbReference>
<proteinExistence type="predicted"/>
<sequence length="240" mass="25376">MAPGADPLSAAMDVLRTARESGLSTALTAAVRHLDFITPCSDKGFCVLPGRMAPEIRGWLMAGRAVPGERVTVRPGPRNELAEREGLEVLQVVPREGLDEGLDDAAGPGPDPRERLALAGTLFAALRAGLAEVLLERAVAHVAGRRSGERPLVERQLVRAKIADCVAAVRACELLLTTSGAAPYAAHELHRRLDAADAALTNLFGGAGYLADHPVRSLYVAAYVGSLWVAPPQDPGQEWS</sequence>
<evidence type="ECO:0000259" key="2">
    <source>
        <dbReference type="Pfam" id="PF00441"/>
    </source>
</evidence>
<feature type="domain" description="Acyl-CoA dehydrogenase/oxidase C-terminal" evidence="2">
    <location>
        <begin position="121"/>
        <end position="222"/>
    </location>
</feature>
<dbReference type="KEGG" id="sbh:SBI_03118"/>
<dbReference type="PATRIC" id="fig|749414.3.peg.3238"/>
<organism evidence="3 4">
    <name type="scientific">Streptomyces bingchenggensis (strain BCW-1)</name>
    <dbReference type="NCBI Taxonomy" id="749414"/>
    <lineage>
        <taxon>Bacteria</taxon>
        <taxon>Bacillati</taxon>
        <taxon>Actinomycetota</taxon>
        <taxon>Actinomycetes</taxon>
        <taxon>Kitasatosporales</taxon>
        <taxon>Streptomycetaceae</taxon>
        <taxon>Streptomyces</taxon>
    </lineage>
</organism>
<keyword evidence="1" id="KW-0285">Flavoprotein</keyword>
<dbReference type="GO" id="GO:0016627">
    <property type="term" value="F:oxidoreductase activity, acting on the CH-CH group of donors"/>
    <property type="evidence" value="ECO:0007669"/>
    <property type="project" value="InterPro"/>
</dbReference>
<evidence type="ECO:0000256" key="1">
    <source>
        <dbReference type="ARBA" id="ARBA00022630"/>
    </source>
</evidence>
<dbReference type="EMBL" id="CP002047">
    <property type="protein sequence ID" value="ADI06239.1"/>
    <property type="molecule type" value="Genomic_DNA"/>
</dbReference>
<dbReference type="Proteomes" id="UP000000377">
    <property type="component" value="Chromosome"/>
</dbReference>
<accession>D7C6M2</accession>
<name>D7C6M2_STRBB</name>
<gene>
    <name evidence="3" type="ordered locus">SBI_03118</name>
</gene>
<dbReference type="STRING" id="749414.SBI_03118"/>
<evidence type="ECO:0000313" key="3">
    <source>
        <dbReference type="EMBL" id="ADI06239.1"/>
    </source>
</evidence>